<dbReference type="Proteomes" id="UP001597023">
    <property type="component" value="Unassembled WGS sequence"/>
</dbReference>
<keyword evidence="2" id="KW-1003">Cell membrane</keyword>
<evidence type="ECO:0000256" key="2">
    <source>
        <dbReference type="ARBA" id="ARBA00022475"/>
    </source>
</evidence>
<organism evidence="9 10">
    <name type="scientific">Streptomyces flavalbus</name>
    <dbReference type="NCBI Taxonomy" id="2665155"/>
    <lineage>
        <taxon>Bacteria</taxon>
        <taxon>Bacillati</taxon>
        <taxon>Actinomycetota</taxon>
        <taxon>Actinomycetes</taxon>
        <taxon>Kitasatosporales</taxon>
        <taxon>Streptomycetaceae</taxon>
        <taxon>Streptomyces</taxon>
    </lineage>
</organism>
<feature type="transmembrane region" description="Helical" evidence="8">
    <location>
        <begin position="191"/>
        <end position="211"/>
    </location>
</feature>
<accession>A0ABW2WGI4</accession>
<protein>
    <recommendedName>
        <fullName evidence="11">Phospholipid carrier-dependent glycosyltransferase</fullName>
    </recommendedName>
</protein>
<gene>
    <name evidence="9" type="ORF">ACFQZ6_27530</name>
</gene>
<comment type="caution">
    <text evidence="9">The sequence shown here is derived from an EMBL/GenBank/DDBJ whole genome shotgun (WGS) entry which is preliminary data.</text>
</comment>
<evidence type="ECO:0000256" key="4">
    <source>
        <dbReference type="ARBA" id="ARBA00022679"/>
    </source>
</evidence>
<proteinExistence type="predicted"/>
<sequence>MLRALSHHPGARRPAALFALFGGALTLRLTAVRQAYDIHVDECYYVAISQSLADDGEPAFEGGYFALHPPALFALLAGVLRATHGPPDLADAVLALRPVIAVIGALSVTALTALLLRTVRPSVAWATGLLLALDPFLNRFDSRVFLETPTMAAAALGMLVLTRAAGRPGGARGAGCAAGLLFAVSLTTKDWYVLATLLPVVVLAVLSRGAVRRTYLTAAAVAAGGYGGYLAATIATGHWADWRSQRFHGLRRAAGLDRLTGFGSPDNTAVLSGRLHARLGDLGVSYALLALGACATCWLVWQRLNRPRLFTRRPGRTVVTVWAACSLPTPLYAALLGTVEEQMFYPALLVCALALAVTADLLLPARPRRHPGSRTRPRHRRTVCLGAVCALTTAALCADTVVWSRTHGRHDDALRRTISWIDARVGQDETVRATDDTLAVLLPEARPPDWDNGRTHYKSPRLPDTDYVLVTRELVRQGYAFIDPALRTELRRRARLVHTETGPTAGAVEVYDTRRLAGRTVQQVR</sequence>
<feature type="transmembrane region" description="Helical" evidence="8">
    <location>
        <begin position="283"/>
        <end position="301"/>
    </location>
</feature>
<evidence type="ECO:0000313" key="10">
    <source>
        <dbReference type="Proteomes" id="UP001597023"/>
    </source>
</evidence>
<feature type="transmembrane region" description="Helical" evidence="8">
    <location>
        <begin position="343"/>
        <end position="363"/>
    </location>
</feature>
<dbReference type="EMBL" id="JBHTEB010000001">
    <property type="protein sequence ID" value="MFD0317899.1"/>
    <property type="molecule type" value="Genomic_DNA"/>
</dbReference>
<evidence type="ECO:0000256" key="8">
    <source>
        <dbReference type="SAM" id="Phobius"/>
    </source>
</evidence>
<keyword evidence="7 8" id="KW-0472">Membrane</keyword>
<reference evidence="10" key="1">
    <citation type="journal article" date="2019" name="Int. J. Syst. Evol. Microbiol.">
        <title>The Global Catalogue of Microorganisms (GCM) 10K type strain sequencing project: providing services to taxonomists for standard genome sequencing and annotation.</title>
        <authorList>
            <consortium name="The Broad Institute Genomics Platform"/>
            <consortium name="The Broad Institute Genome Sequencing Center for Infectious Disease"/>
            <person name="Wu L."/>
            <person name="Ma J."/>
        </authorList>
    </citation>
    <scope>NUCLEOTIDE SEQUENCE [LARGE SCALE GENOMIC DNA]</scope>
    <source>
        <strain evidence="10">CGMCC 4.7400</strain>
    </source>
</reference>
<keyword evidence="3" id="KW-0328">Glycosyltransferase</keyword>
<evidence type="ECO:0008006" key="11">
    <source>
        <dbReference type="Google" id="ProtNLM"/>
    </source>
</evidence>
<keyword evidence="4" id="KW-0808">Transferase</keyword>
<keyword evidence="5 8" id="KW-0812">Transmembrane</keyword>
<comment type="subcellular location">
    <subcellularLocation>
        <location evidence="1">Cell membrane</location>
        <topology evidence="1">Multi-pass membrane protein</topology>
    </subcellularLocation>
</comment>
<feature type="transmembrane region" description="Helical" evidence="8">
    <location>
        <begin position="218"/>
        <end position="240"/>
    </location>
</feature>
<dbReference type="InterPro" id="IPR050297">
    <property type="entry name" value="LipidA_mod_glycosyltrf_83"/>
</dbReference>
<dbReference type="RefSeq" id="WP_381613987.1">
    <property type="nucleotide sequence ID" value="NZ_JBHTEB010000001.1"/>
</dbReference>
<feature type="transmembrane region" description="Helical" evidence="8">
    <location>
        <begin position="59"/>
        <end position="80"/>
    </location>
</feature>
<evidence type="ECO:0000256" key="7">
    <source>
        <dbReference type="ARBA" id="ARBA00023136"/>
    </source>
</evidence>
<feature type="transmembrane region" description="Helical" evidence="8">
    <location>
        <begin position="383"/>
        <end position="403"/>
    </location>
</feature>
<feature type="transmembrane region" description="Helical" evidence="8">
    <location>
        <begin position="144"/>
        <end position="165"/>
    </location>
</feature>
<evidence type="ECO:0000313" key="9">
    <source>
        <dbReference type="EMBL" id="MFD0317899.1"/>
    </source>
</evidence>
<keyword evidence="10" id="KW-1185">Reference proteome</keyword>
<feature type="transmembrane region" description="Helical" evidence="8">
    <location>
        <begin position="317"/>
        <end position="337"/>
    </location>
</feature>
<evidence type="ECO:0000256" key="5">
    <source>
        <dbReference type="ARBA" id="ARBA00022692"/>
    </source>
</evidence>
<dbReference type="PANTHER" id="PTHR33908">
    <property type="entry name" value="MANNOSYLTRANSFERASE YKCB-RELATED"/>
    <property type="match status" value="1"/>
</dbReference>
<dbReference type="PANTHER" id="PTHR33908:SF11">
    <property type="entry name" value="MEMBRANE PROTEIN"/>
    <property type="match status" value="1"/>
</dbReference>
<keyword evidence="6 8" id="KW-1133">Transmembrane helix</keyword>
<evidence type="ECO:0000256" key="6">
    <source>
        <dbReference type="ARBA" id="ARBA00022989"/>
    </source>
</evidence>
<feature type="transmembrane region" description="Helical" evidence="8">
    <location>
        <begin position="92"/>
        <end position="116"/>
    </location>
</feature>
<evidence type="ECO:0000256" key="3">
    <source>
        <dbReference type="ARBA" id="ARBA00022676"/>
    </source>
</evidence>
<name>A0ABW2WGI4_9ACTN</name>
<evidence type="ECO:0000256" key="1">
    <source>
        <dbReference type="ARBA" id="ARBA00004651"/>
    </source>
</evidence>